<dbReference type="AlphaFoldDB" id="A0A9N8QL51"/>
<gene>
    <name evidence="1" type="ORF">JKILLFL_G7198</name>
</gene>
<proteinExistence type="predicted"/>
<reference evidence="1 2" key="1">
    <citation type="submission" date="2020-10" db="EMBL/GenBank/DDBJ databases">
        <authorList>
            <person name="Sedaghatjoo S."/>
        </authorList>
    </citation>
    <scope>NUCLEOTIDE SEQUENCE [LARGE SCALE GENOMIC DNA]</scope>
    <source>
        <strain evidence="1 2">LLFL</strain>
    </source>
</reference>
<dbReference type="InterPro" id="IPR043128">
    <property type="entry name" value="Rev_trsase/Diguanyl_cyclase"/>
</dbReference>
<dbReference type="PANTHER" id="PTHR33064:SF37">
    <property type="entry name" value="RIBONUCLEASE H"/>
    <property type="match status" value="1"/>
</dbReference>
<protein>
    <recommendedName>
        <fullName evidence="3">Reverse transcriptase domain-containing protein</fullName>
    </recommendedName>
</protein>
<dbReference type="InterPro" id="IPR051320">
    <property type="entry name" value="Viral_Replic_Matur_Polypro"/>
</dbReference>
<keyword evidence="2" id="KW-1185">Reference proteome</keyword>
<dbReference type="InterPro" id="IPR043502">
    <property type="entry name" value="DNA/RNA_pol_sf"/>
</dbReference>
<dbReference type="Gene3D" id="3.30.70.270">
    <property type="match status" value="2"/>
</dbReference>
<evidence type="ECO:0000313" key="2">
    <source>
        <dbReference type="Proteomes" id="UP000836404"/>
    </source>
</evidence>
<feature type="non-terminal residue" evidence="1">
    <location>
        <position position="104"/>
    </location>
</feature>
<name>A0A9N8QL51_9BASI</name>
<dbReference type="EMBL" id="CAJHJF010006566">
    <property type="protein sequence ID" value="CAD6957402.1"/>
    <property type="molecule type" value="Genomic_DNA"/>
</dbReference>
<dbReference type="PANTHER" id="PTHR33064">
    <property type="entry name" value="POL PROTEIN"/>
    <property type="match status" value="1"/>
</dbReference>
<comment type="caution">
    <text evidence="1">The sequence shown here is derived from an EMBL/GenBank/DDBJ whole genome shotgun (WGS) entry which is preliminary data.</text>
</comment>
<dbReference type="SUPFAM" id="SSF56672">
    <property type="entry name" value="DNA/RNA polymerases"/>
    <property type="match status" value="1"/>
</dbReference>
<organism evidence="1 2">
    <name type="scientific">Tilletia laevis</name>
    <dbReference type="NCBI Taxonomy" id="157183"/>
    <lineage>
        <taxon>Eukaryota</taxon>
        <taxon>Fungi</taxon>
        <taxon>Dikarya</taxon>
        <taxon>Basidiomycota</taxon>
        <taxon>Ustilaginomycotina</taxon>
        <taxon>Exobasidiomycetes</taxon>
        <taxon>Tilletiales</taxon>
        <taxon>Tilletiaceae</taxon>
        <taxon>Tilletia</taxon>
    </lineage>
</organism>
<evidence type="ECO:0000313" key="1">
    <source>
        <dbReference type="EMBL" id="CAD6957402.1"/>
    </source>
</evidence>
<accession>A0A9N8QL51</accession>
<sequence>MGIRAYMDNLYIHTKIEDHVETLRWVLSRLREHRWKVSFAKAEVARDDLEVLGFRVNANGVHVDERKVWDITKHPEPKDIKQMQSFLGMVNYLSDRMPEVALLT</sequence>
<dbReference type="Proteomes" id="UP000836404">
    <property type="component" value="Unassembled WGS sequence"/>
</dbReference>
<evidence type="ECO:0008006" key="3">
    <source>
        <dbReference type="Google" id="ProtNLM"/>
    </source>
</evidence>